<dbReference type="SUPFAM" id="SSF52283">
    <property type="entry name" value="Formate/glycerate dehydrogenase catalytic domain-like"/>
    <property type="match status" value="2"/>
</dbReference>
<comment type="caution">
    <text evidence="4">The sequence shown here is derived from an EMBL/GenBank/DDBJ whole genome shotgun (WGS) entry which is preliminary data.</text>
</comment>
<dbReference type="Gene3D" id="3.40.50.720">
    <property type="entry name" value="NAD(P)-binding Rossmann-like Domain"/>
    <property type="match status" value="4"/>
</dbReference>
<dbReference type="CDD" id="cd12156">
    <property type="entry name" value="HPPR"/>
    <property type="match status" value="1"/>
</dbReference>
<dbReference type="InterPro" id="IPR036291">
    <property type="entry name" value="NAD(P)-bd_dom_sf"/>
</dbReference>
<feature type="domain" description="D-isomer specific 2-hydroxyacid dehydrogenase NAD-binding" evidence="3">
    <location>
        <begin position="279"/>
        <end position="452"/>
    </location>
</feature>
<dbReference type="PANTHER" id="PTHR10996">
    <property type="entry name" value="2-HYDROXYACID DEHYDROGENASE-RELATED"/>
    <property type="match status" value="1"/>
</dbReference>
<dbReference type="SUPFAM" id="SSF51735">
    <property type="entry name" value="NAD(P)-binding Rossmann-fold domains"/>
    <property type="match status" value="2"/>
</dbReference>
<dbReference type="InterPro" id="IPR006140">
    <property type="entry name" value="D-isomer_DH_NAD-bd"/>
</dbReference>
<accession>A0ABQ8IMB2</accession>
<feature type="domain" description="D-isomer specific 2-hydroxyacid dehydrogenase catalytic" evidence="2">
    <location>
        <begin position="209"/>
        <end position="483"/>
    </location>
</feature>
<reference evidence="4 5" key="1">
    <citation type="submission" date="2021-02" db="EMBL/GenBank/DDBJ databases">
        <title>Plant Genome Project.</title>
        <authorList>
            <person name="Zhang R.-G."/>
        </authorList>
    </citation>
    <scope>NUCLEOTIDE SEQUENCE [LARGE SCALE GENOMIC DNA]</scope>
    <source>
        <tissue evidence="4">Leaves</tissue>
    </source>
</reference>
<name>A0ABQ8IMB2_9ROSI</name>
<dbReference type="InterPro" id="IPR050223">
    <property type="entry name" value="D-isomer_2-hydroxyacid_DH"/>
</dbReference>
<dbReference type="EMBL" id="JAFEMO010000001">
    <property type="protein sequence ID" value="KAH7577818.1"/>
    <property type="molecule type" value="Genomic_DNA"/>
</dbReference>
<keyword evidence="5" id="KW-1185">Reference proteome</keyword>
<protein>
    <submittedName>
        <fullName evidence="4">Uncharacterized protein</fullName>
    </submittedName>
</protein>
<dbReference type="Pfam" id="PF02826">
    <property type="entry name" value="2-Hacid_dh_C"/>
    <property type="match status" value="2"/>
</dbReference>
<dbReference type="Proteomes" id="UP000827721">
    <property type="component" value="Unassembled WGS sequence"/>
</dbReference>
<sequence length="739" mass="81055">MSNEYEYDDYCETSALSGPTNPGDESRTYVAFSISIHVSFIYPPQLGSTEEDEVGIDELVETEGEDRVFVVERDRLINEENEQKSWSTIRGMLFSVDVFDSVSVVGEEELETEEDDMETGLGPASEASIQELEIVRVEEQSTLVEQCGISLEDTRFSLQPNMETSHDLPQVLLLKPPPDFLLFGQDRFPSDKFRFLKAWESPLPLDQFLQAHAQSVQAILSSGGAPVTAEILRLMPAVKMVMTTSAGLNHIDMAECRRRGVAVANAGSVFSEDVADLAVGLLIDVLRKVSAADRYVRQGLWTTNGDYPLASKVGGKRVGIVGLGSIGSLVAKRLEAFGCCISYSSRKQKPSVSYPFYSSVCELAANSDALIISCGLTAETRHMISKDVLKALGNEGVVVNIGRGALIDEQELVRCLLQGEIKGAGLDVFEKEPDVPKELFELDNVVLSPHCAVHTWETFENRQKLVVDNLEAFLSNKPLLTPVVDKIKLLKAWESPFPLEEFLISNSHSIQAIISFGGGAPVTLDILRLLPSWRLVITASVGVNHIDLPDCHRGGIAVTNSGNMFSDNCADAAVGLLIDVWRKVSAADRHVRQGLWMSRGDPSLGSKLGANELGLLGWETLDLKLLKGFEAVGCCISYHSRKQKSRVTYPFYSDVCELAANSDALVICCDLSDQTHHMINKRVLLALGKNGVIVNVGRRAVIDEKEMVRCLLEREIEGAGLDVFENEPDVPEQLSFCIG</sequence>
<dbReference type="PANTHER" id="PTHR10996:SF179">
    <property type="entry name" value="D-ISOMER SPECIFIC 2-HYDROXYACID DEHYDROGENASE FAMILY PROTEIN-RELATED"/>
    <property type="match status" value="1"/>
</dbReference>
<proteinExistence type="predicted"/>
<gene>
    <name evidence="4" type="ORF">JRO89_XS01G0303700</name>
</gene>
<organism evidence="4 5">
    <name type="scientific">Xanthoceras sorbifolium</name>
    <dbReference type="NCBI Taxonomy" id="99658"/>
    <lineage>
        <taxon>Eukaryota</taxon>
        <taxon>Viridiplantae</taxon>
        <taxon>Streptophyta</taxon>
        <taxon>Embryophyta</taxon>
        <taxon>Tracheophyta</taxon>
        <taxon>Spermatophyta</taxon>
        <taxon>Magnoliopsida</taxon>
        <taxon>eudicotyledons</taxon>
        <taxon>Gunneridae</taxon>
        <taxon>Pentapetalae</taxon>
        <taxon>rosids</taxon>
        <taxon>malvids</taxon>
        <taxon>Sapindales</taxon>
        <taxon>Sapindaceae</taxon>
        <taxon>Xanthoceroideae</taxon>
        <taxon>Xanthoceras</taxon>
    </lineage>
</organism>
<dbReference type="InterPro" id="IPR006139">
    <property type="entry name" value="D-isomer_2_OHA_DH_cat_dom"/>
</dbReference>
<dbReference type="Pfam" id="PF00389">
    <property type="entry name" value="2-Hacid_dh"/>
    <property type="match status" value="1"/>
</dbReference>
<evidence type="ECO:0000259" key="3">
    <source>
        <dbReference type="Pfam" id="PF02826"/>
    </source>
</evidence>
<feature type="domain" description="D-isomer specific 2-hydroxyacid dehydrogenase NAD-binding" evidence="3">
    <location>
        <begin position="574"/>
        <end position="732"/>
    </location>
</feature>
<evidence type="ECO:0000313" key="5">
    <source>
        <dbReference type="Proteomes" id="UP000827721"/>
    </source>
</evidence>
<evidence type="ECO:0000313" key="4">
    <source>
        <dbReference type="EMBL" id="KAH7577818.1"/>
    </source>
</evidence>
<evidence type="ECO:0000259" key="2">
    <source>
        <dbReference type="Pfam" id="PF00389"/>
    </source>
</evidence>
<evidence type="ECO:0000256" key="1">
    <source>
        <dbReference type="ARBA" id="ARBA00023002"/>
    </source>
</evidence>
<keyword evidence="1" id="KW-0560">Oxidoreductase</keyword>